<proteinExistence type="predicted"/>
<keyword evidence="1" id="KW-0479">Metal-binding</keyword>
<name>A0A0N4ZXJ1_PARTI</name>
<dbReference type="Gene3D" id="2.60.120.10">
    <property type="entry name" value="Jelly Rolls"/>
    <property type="match status" value="1"/>
</dbReference>
<dbReference type="Proteomes" id="UP000038045">
    <property type="component" value="Unplaced"/>
</dbReference>
<keyword evidence="3" id="KW-0408">Iron</keyword>
<evidence type="ECO:0000256" key="2">
    <source>
        <dbReference type="ARBA" id="ARBA00023002"/>
    </source>
</evidence>
<dbReference type="InterPro" id="IPR012864">
    <property type="entry name" value="PCO/ADO"/>
</dbReference>
<keyword evidence="4" id="KW-1185">Reference proteome</keyword>
<reference evidence="5" key="1">
    <citation type="submission" date="2017-02" db="UniProtKB">
        <authorList>
            <consortium name="WormBaseParasite"/>
        </authorList>
    </citation>
    <scope>IDENTIFICATION</scope>
</reference>
<keyword evidence="2" id="KW-0560">Oxidoreductase</keyword>
<organism evidence="4 5">
    <name type="scientific">Parastrongyloides trichosuri</name>
    <name type="common">Possum-specific nematode worm</name>
    <dbReference type="NCBI Taxonomy" id="131310"/>
    <lineage>
        <taxon>Eukaryota</taxon>
        <taxon>Metazoa</taxon>
        <taxon>Ecdysozoa</taxon>
        <taxon>Nematoda</taxon>
        <taxon>Chromadorea</taxon>
        <taxon>Rhabditida</taxon>
        <taxon>Tylenchina</taxon>
        <taxon>Panagrolaimomorpha</taxon>
        <taxon>Strongyloidoidea</taxon>
        <taxon>Strongyloididae</taxon>
        <taxon>Parastrongyloides</taxon>
    </lineage>
</organism>
<dbReference type="InterPro" id="IPR011051">
    <property type="entry name" value="RmlC_Cupin_sf"/>
</dbReference>
<dbReference type="GO" id="GO:0046872">
    <property type="term" value="F:metal ion binding"/>
    <property type="evidence" value="ECO:0007669"/>
    <property type="project" value="UniProtKB-KW"/>
</dbReference>
<dbReference type="STRING" id="131310.A0A0N4ZXJ1"/>
<accession>A0A0N4ZXJ1</accession>
<dbReference type="Pfam" id="PF07847">
    <property type="entry name" value="PCO_ADO"/>
    <property type="match status" value="1"/>
</dbReference>
<evidence type="ECO:0000313" key="5">
    <source>
        <dbReference type="WBParaSite" id="PTRK_0001340200.1"/>
    </source>
</evidence>
<dbReference type="WBParaSite" id="PTRK_0001340200.1">
    <property type="protein sequence ID" value="PTRK_0001340200.1"/>
    <property type="gene ID" value="PTRK_0001340200"/>
</dbReference>
<evidence type="ECO:0000313" key="4">
    <source>
        <dbReference type="Proteomes" id="UP000038045"/>
    </source>
</evidence>
<dbReference type="InterPro" id="IPR014710">
    <property type="entry name" value="RmlC-like_jellyroll"/>
</dbReference>
<sequence>MSDKLIKIIQECEKLCNQGLFMQVMPLLKDVTMNDIFGGRNVLPNSKTFPNLENWYYIKVRTSQISDSCCFGFKKKNTDFPLHDHKGMHGFMKIINGTIKVTSYTFPNQETMKKYGLVADDDDIPVIYEGETILSCNDDTKDTVVYLGPRVGNVHTIKSLEDNSLFFDFLVPGYINCDSQYFKLKNKEKSVKKGDIIYLTKIPRPGDFVMSGFTL</sequence>
<protein>
    <submittedName>
        <fullName evidence="5">Cysteine dioxygenase</fullName>
    </submittedName>
</protein>
<dbReference type="AlphaFoldDB" id="A0A0N4ZXJ1"/>
<evidence type="ECO:0000256" key="3">
    <source>
        <dbReference type="ARBA" id="ARBA00023004"/>
    </source>
</evidence>
<dbReference type="GO" id="GO:0016702">
    <property type="term" value="F:oxidoreductase activity, acting on single donors with incorporation of molecular oxygen, incorporation of two atoms of oxygen"/>
    <property type="evidence" value="ECO:0007669"/>
    <property type="project" value="InterPro"/>
</dbReference>
<evidence type="ECO:0000256" key="1">
    <source>
        <dbReference type="ARBA" id="ARBA00022723"/>
    </source>
</evidence>
<dbReference type="SUPFAM" id="SSF51182">
    <property type="entry name" value="RmlC-like cupins"/>
    <property type="match status" value="1"/>
</dbReference>